<keyword evidence="5 6" id="KW-0131">Cell cycle</keyword>
<evidence type="ECO:0000313" key="9">
    <source>
        <dbReference type="Proteomes" id="UP000198666"/>
    </source>
</evidence>
<comment type="subcellular location">
    <subcellularLocation>
        <location evidence="6">Cytoplasm</location>
    </subcellularLocation>
    <text evidence="6">Shuttles between the lateral wall and the division site in a cell cycle-dependent manner.</text>
</comment>
<name>A0A1G6V9D0_9BACI</name>
<evidence type="ECO:0000313" key="8">
    <source>
        <dbReference type="EMBL" id="SDD50064.1"/>
    </source>
</evidence>
<dbReference type="GO" id="GO:0008360">
    <property type="term" value="P:regulation of cell shape"/>
    <property type="evidence" value="ECO:0007669"/>
    <property type="project" value="UniProtKB-UniRule"/>
</dbReference>
<dbReference type="InterPro" id="IPR011229">
    <property type="entry name" value="Cell_cycle_GpsB"/>
</dbReference>
<dbReference type="NCBIfam" id="NF010725">
    <property type="entry name" value="PRK14127.1"/>
    <property type="match status" value="1"/>
</dbReference>
<evidence type="ECO:0000256" key="7">
    <source>
        <dbReference type="SAM" id="MobiDB-lite"/>
    </source>
</evidence>
<organism evidence="8 9">
    <name type="scientific">Terribacillus halophilus</name>
    <dbReference type="NCBI Taxonomy" id="361279"/>
    <lineage>
        <taxon>Bacteria</taxon>
        <taxon>Bacillati</taxon>
        <taxon>Bacillota</taxon>
        <taxon>Bacilli</taxon>
        <taxon>Bacillales</taxon>
        <taxon>Bacillaceae</taxon>
        <taxon>Terribacillus</taxon>
    </lineage>
</organism>
<evidence type="ECO:0000256" key="2">
    <source>
        <dbReference type="ARBA" id="ARBA00022618"/>
    </source>
</evidence>
<feature type="region of interest" description="Disordered" evidence="7">
    <location>
        <begin position="54"/>
        <end position="93"/>
    </location>
</feature>
<comment type="subunit">
    <text evidence="6">Forms polymers through the coiled coil domains. Interacts with PBP1, MreC and EzrA.</text>
</comment>
<dbReference type="Pfam" id="PF05103">
    <property type="entry name" value="DivIVA"/>
    <property type="match status" value="1"/>
</dbReference>
<dbReference type="Proteomes" id="UP000198666">
    <property type="component" value="Unassembled WGS sequence"/>
</dbReference>
<dbReference type="GO" id="GO:0005737">
    <property type="term" value="C:cytoplasm"/>
    <property type="evidence" value="ECO:0007669"/>
    <property type="project" value="UniProtKB-SubCell"/>
</dbReference>
<dbReference type="InterPro" id="IPR007793">
    <property type="entry name" value="DivIVA_fam"/>
</dbReference>
<evidence type="ECO:0000256" key="4">
    <source>
        <dbReference type="ARBA" id="ARBA00023054"/>
    </source>
</evidence>
<keyword evidence="3 6" id="KW-0133">Cell shape</keyword>
<evidence type="ECO:0000256" key="6">
    <source>
        <dbReference type="HAMAP-Rule" id="MF_02011"/>
    </source>
</evidence>
<reference evidence="9" key="1">
    <citation type="submission" date="2016-10" db="EMBL/GenBank/DDBJ databases">
        <authorList>
            <person name="Varghese N."/>
            <person name="Submissions S."/>
        </authorList>
    </citation>
    <scope>NUCLEOTIDE SEQUENCE [LARGE SCALE GENOMIC DNA]</scope>
    <source>
        <strain evidence="9">DSM 21620</strain>
    </source>
</reference>
<dbReference type="AlphaFoldDB" id="A0A1G6V9D0"/>
<dbReference type="EMBL" id="FMZB01000012">
    <property type="protein sequence ID" value="SDD50064.1"/>
    <property type="molecule type" value="Genomic_DNA"/>
</dbReference>
<dbReference type="InterPro" id="IPR019933">
    <property type="entry name" value="DivIVA_domain"/>
</dbReference>
<dbReference type="STRING" id="361279.SAMN05421663_1124"/>
<sequence length="120" mass="14007">MALANIQLTQKDIFEKNFKTGMRGYNQDEVDEYLDKIIQDYETFQKEIDRLKSENERLRQQLSNDSRPQSRSTQQPKEQAAPAAPAREAQTNHQVNYDILKRLSNLEKAVFGKKFAENDV</sequence>
<keyword evidence="2 6" id="KW-0132">Cell division</keyword>
<protein>
    <recommendedName>
        <fullName evidence="6">Cell cycle protein GpsB</fullName>
    </recommendedName>
    <alternativeName>
        <fullName evidence="6">Guiding PBP1-shuttling protein</fullName>
    </alternativeName>
</protein>
<dbReference type="NCBIfam" id="TIGR03544">
    <property type="entry name" value="DivI1A_domain"/>
    <property type="match status" value="1"/>
</dbReference>
<dbReference type="GO" id="GO:0051301">
    <property type="term" value="P:cell division"/>
    <property type="evidence" value="ECO:0007669"/>
    <property type="project" value="UniProtKB-UniRule"/>
</dbReference>
<dbReference type="HAMAP" id="MF_02011">
    <property type="entry name" value="GpsB"/>
    <property type="match status" value="1"/>
</dbReference>
<dbReference type="PANTHER" id="PTHR35794:SF1">
    <property type="entry name" value="CELL CYCLE PROTEIN GPSB"/>
    <property type="match status" value="1"/>
</dbReference>
<dbReference type="Gene3D" id="6.10.250.660">
    <property type="match status" value="1"/>
</dbReference>
<comment type="similarity">
    <text evidence="6">Belongs to the GpsB family.</text>
</comment>
<keyword evidence="9" id="KW-1185">Reference proteome</keyword>
<dbReference type="RefSeq" id="WP_093728392.1">
    <property type="nucleotide sequence ID" value="NZ_FMZB01000012.1"/>
</dbReference>
<proteinExistence type="inferred from homology"/>
<feature type="compositionally biased region" description="Low complexity" evidence="7">
    <location>
        <begin position="74"/>
        <end position="89"/>
    </location>
</feature>
<feature type="compositionally biased region" description="Polar residues" evidence="7">
    <location>
        <begin position="60"/>
        <end position="73"/>
    </location>
</feature>
<comment type="function">
    <text evidence="6">Divisome component that associates with the complex late in its assembly, after the Z-ring is formed, and is dependent on DivIC and PBP2B for its recruitment to the divisome. Together with EzrA, is a key component of the system that regulates PBP1 localization during cell cycle progression. Its main role could be the removal of PBP1 from the cell pole after pole maturation is completed. Also contributes to the recruitment of PBP1 to the division complex. Not essential for septum formation.</text>
</comment>
<evidence type="ECO:0000256" key="1">
    <source>
        <dbReference type="ARBA" id="ARBA00022490"/>
    </source>
</evidence>
<keyword evidence="4 6" id="KW-0175">Coiled coil</keyword>
<dbReference type="OrthoDB" id="389699at2"/>
<evidence type="ECO:0000256" key="5">
    <source>
        <dbReference type="ARBA" id="ARBA00023306"/>
    </source>
</evidence>
<evidence type="ECO:0000256" key="3">
    <source>
        <dbReference type="ARBA" id="ARBA00022960"/>
    </source>
</evidence>
<dbReference type="SUPFAM" id="SSF160459">
    <property type="entry name" value="BLRF2-like"/>
    <property type="match status" value="1"/>
</dbReference>
<gene>
    <name evidence="6" type="primary">gpsB</name>
    <name evidence="8" type="ORF">SAMN05421663_1124</name>
</gene>
<accession>A0A1G6V9D0</accession>
<keyword evidence="1 6" id="KW-0963">Cytoplasm</keyword>
<dbReference type="PIRSF" id="PIRSF029938">
    <property type="entry name" value="UCP029938"/>
    <property type="match status" value="1"/>
</dbReference>
<dbReference type="PANTHER" id="PTHR35794">
    <property type="entry name" value="CELL DIVISION PROTEIN DIVIVA"/>
    <property type="match status" value="1"/>
</dbReference>